<evidence type="ECO:0000313" key="2">
    <source>
        <dbReference type="Proteomes" id="UP000287972"/>
    </source>
</evidence>
<dbReference type="AlphaFoldDB" id="A0A428RR57"/>
<dbReference type="Proteomes" id="UP000287972">
    <property type="component" value="Unassembled WGS sequence"/>
</dbReference>
<accession>A0A428RR57</accession>
<comment type="caution">
    <text evidence="1">The sequence shown here is derived from an EMBL/GenBank/DDBJ whole genome shotgun (WGS) entry which is preliminary data.</text>
</comment>
<keyword evidence="2" id="KW-1185">Reference proteome</keyword>
<protein>
    <submittedName>
        <fullName evidence="1">Uncharacterized protein</fullName>
    </submittedName>
</protein>
<dbReference type="EMBL" id="NKCL01000157">
    <property type="protein sequence ID" value="RSL80003.1"/>
    <property type="molecule type" value="Genomic_DNA"/>
</dbReference>
<evidence type="ECO:0000313" key="1">
    <source>
        <dbReference type="EMBL" id="RSL80003.1"/>
    </source>
</evidence>
<organism evidence="1 2">
    <name type="scientific">Fusarium floridanum</name>
    <dbReference type="NCBI Taxonomy" id="1325733"/>
    <lineage>
        <taxon>Eukaryota</taxon>
        <taxon>Fungi</taxon>
        <taxon>Dikarya</taxon>
        <taxon>Ascomycota</taxon>
        <taxon>Pezizomycotina</taxon>
        <taxon>Sordariomycetes</taxon>
        <taxon>Hypocreomycetidae</taxon>
        <taxon>Hypocreales</taxon>
        <taxon>Nectriaceae</taxon>
        <taxon>Fusarium</taxon>
        <taxon>Fusarium solani species complex</taxon>
    </lineage>
</organism>
<proteinExistence type="predicted"/>
<name>A0A428RR57_9HYPO</name>
<reference evidence="1 2" key="1">
    <citation type="submission" date="2017-06" db="EMBL/GenBank/DDBJ databases">
        <title>Comparative genomic analysis of Ambrosia Fusariam Clade fungi.</title>
        <authorList>
            <person name="Stajich J.E."/>
            <person name="Carrillo J."/>
            <person name="Kijimoto T."/>
            <person name="Eskalen A."/>
            <person name="O'Donnell K."/>
            <person name="Kasson M."/>
        </authorList>
    </citation>
    <scope>NUCLEOTIDE SEQUENCE [LARGE SCALE GENOMIC DNA]</scope>
    <source>
        <strain evidence="1 2">NRRL62606</strain>
    </source>
</reference>
<gene>
    <name evidence="1" type="ORF">CEP51_006913</name>
</gene>
<sequence>MHHVLSSTDILNGWHEAFQWQWNAAMTLVGFVLAYPQAASTAEARKGIDTSLKVLDLYSASFAVASKAADVVRRLRSEVDRVATITRHAQVSTRQTEGVETSEAAPVDASLSAYDSALGGAAEGLSLAENGIDIGDMNSTSLQAILNMAFDVDQWAEPYMLWPNGDGSGL</sequence>